<name>A0ABN1IGN3_9GAMM</name>
<organism evidence="11 12">
    <name type="scientific">Dokdonella soli</name>
    <dbReference type="NCBI Taxonomy" id="529810"/>
    <lineage>
        <taxon>Bacteria</taxon>
        <taxon>Pseudomonadati</taxon>
        <taxon>Pseudomonadota</taxon>
        <taxon>Gammaproteobacteria</taxon>
        <taxon>Lysobacterales</taxon>
        <taxon>Rhodanobacteraceae</taxon>
        <taxon>Dokdonella</taxon>
    </lineage>
</organism>
<evidence type="ECO:0000313" key="12">
    <source>
        <dbReference type="Proteomes" id="UP001501523"/>
    </source>
</evidence>
<dbReference type="RefSeq" id="WP_343789218.1">
    <property type="nucleotide sequence ID" value="NZ_BAAAEU010000006.1"/>
</dbReference>
<keyword evidence="5 9" id="KW-0653">Protein transport</keyword>
<feature type="region of interest" description="Disordered" evidence="10">
    <location>
        <begin position="84"/>
        <end position="103"/>
    </location>
</feature>
<dbReference type="EMBL" id="BAAAEU010000006">
    <property type="protein sequence ID" value="GAA0713018.1"/>
    <property type="molecule type" value="Genomic_DNA"/>
</dbReference>
<keyword evidence="3 9" id="KW-1003">Cell membrane</keyword>
<protein>
    <recommendedName>
        <fullName evidence="9">Sec-independent protein translocase protein TatB</fullName>
    </recommendedName>
</protein>
<evidence type="ECO:0000256" key="9">
    <source>
        <dbReference type="HAMAP-Rule" id="MF_00237"/>
    </source>
</evidence>
<dbReference type="PANTHER" id="PTHR33162">
    <property type="entry name" value="SEC-INDEPENDENT PROTEIN TRANSLOCASE PROTEIN TATA, CHLOROPLASTIC"/>
    <property type="match status" value="1"/>
</dbReference>
<gene>
    <name evidence="9" type="primary">tatB</name>
    <name evidence="11" type="ORF">GCM10009105_16140</name>
</gene>
<keyword evidence="12" id="KW-1185">Reference proteome</keyword>
<dbReference type="InterPro" id="IPR018448">
    <property type="entry name" value="TatB"/>
</dbReference>
<dbReference type="Proteomes" id="UP001501523">
    <property type="component" value="Unassembled WGS sequence"/>
</dbReference>
<keyword evidence="6 9" id="KW-1133">Transmembrane helix</keyword>
<dbReference type="NCBIfam" id="TIGR01410">
    <property type="entry name" value="tatB"/>
    <property type="match status" value="1"/>
</dbReference>
<comment type="subcellular location">
    <subcellularLocation>
        <location evidence="9">Cell membrane</location>
        <topology evidence="9">Single-pass membrane protein</topology>
    </subcellularLocation>
    <subcellularLocation>
        <location evidence="1">Membrane</location>
        <topology evidence="1">Single-pass membrane protein</topology>
    </subcellularLocation>
</comment>
<sequence length="103" mass="11053">MFDIGFSEIALIAVVALLVLGPERLPRVARTAGALVRRARASWQNVRSEIERELAAEDLKKTIHDTQRAADLRGEVNAAAADIDAAARGAANPPKPAPTDERT</sequence>
<accession>A0ABN1IGN3</accession>
<evidence type="ECO:0000256" key="1">
    <source>
        <dbReference type="ARBA" id="ARBA00004167"/>
    </source>
</evidence>
<evidence type="ECO:0000256" key="10">
    <source>
        <dbReference type="SAM" id="MobiDB-lite"/>
    </source>
</evidence>
<keyword evidence="7 9" id="KW-0811">Translocation</keyword>
<evidence type="ECO:0000256" key="6">
    <source>
        <dbReference type="ARBA" id="ARBA00022989"/>
    </source>
</evidence>
<dbReference type="PANTHER" id="PTHR33162:SF1">
    <property type="entry name" value="SEC-INDEPENDENT PROTEIN TRANSLOCASE PROTEIN TATA, CHLOROPLASTIC"/>
    <property type="match status" value="1"/>
</dbReference>
<evidence type="ECO:0000256" key="5">
    <source>
        <dbReference type="ARBA" id="ARBA00022927"/>
    </source>
</evidence>
<reference evidence="11 12" key="1">
    <citation type="journal article" date="2019" name="Int. J. Syst. Evol. Microbiol.">
        <title>The Global Catalogue of Microorganisms (GCM) 10K type strain sequencing project: providing services to taxonomists for standard genome sequencing and annotation.</title>
        <authorList>
            <consortium name="The Broad Institute Genomics Platform"/>
            <consortium name="The Broad Institute Genome Sequencing Center for Infectious Disease"/>
            <person name="Wu L."/>
            <person name="Ma J."/>
        </authorList>
    </citation>
    <scope>NUCLEOTIDE SEQUENCE [LARGE SCALE GENOMIC DNA]</scope>
    <source>
        <strain evidence="11 12">JCM 15421</strain>
    </source>
</reference>
<comment type="subunit">
    <text evidence="9">The Tat system comprises two distinct complexes: a TatABC complex, containing multiple copies of TatA, TatB and TatC subunits, and a separate TatA complex, containing only TatA subunits. Substrates initially bind to the TatABC complex, which probably triggers association of the separate TatA complex to form the active translocon.</text>
</comment>
<keyword evidence="2 9" id="KW-0813">Transport</keyword>
<evidence type="ECO:0000256" key="8">
    <source>
        <dbReference type="ARBA" id="ARBA00023136"/>
    </source>
</evidence>
<comment type="similarity">
    <text evidence="9">Belongs to the TatB family.</text>
</comment>
<keyword evidence="4 9" id="KW-0812">Transmembrane</keyword>
<evidence type="ECO:0000313" key="11">
    <source>
        <dbReference type="EMBL" id="GAA0713018.1"/>
    </source>
</evidence>
<comment type="function">
    <text evidence="9">Part of the twin-arginine translocation (Tat) system that transports large folded proteins containing a characteristic twin-arginine motif in their signal peptide across membranes. Together with TatC, TatB is part of a receptor directly interacting with Tat signal peptides. TatB may form an oligomeric binding site that transiently accommodates folded Tat precursor proteins before their translocation.</text>
</comment>
<keyword evidence="8 9" id="KW-0472">Membrane</keyword>
<dbReference type="Gene3D" id="1.20.5.3310">
    <property type="match status" value="1"/>
</dbReference>
<dbReference type="HAMAP" id="MF_00237">
    <property type="entry name" value="TatB"/>
    <property type="match status" value="1"/>
</dbReference>
<dbReference type="PRINTS" id="PR01506">
    <property type="entry name" value="TATBPROTEIN"/>
</dbReference>
<proteinExistence type="inferred from homology"/>
<evidence type="ECO:0000256" key="3">
    <source>
        <dbReference type="ARBA" id="ARBA00022475"/>
    </source>
</evidence>
<evidence type="ECO:0000256" key="4">
    <source>
        <dbReference type="ARBA" id="ARBA00022692"/>
    </source>
</evidence>
<dbReference type="Pfam" id="PF02416">
    <property type="entry name" value="TatA_B_E"/>
    <property type="match status" value="1"/>
</dbReference>
<comment type="caution">
    <text evidence="11">The sequence shown here is derived from an EMBL/GenBank/DDBJ whole genome shotgun (WGS) entry which is preliminary data.</text>
</comment>
<evidence type="ECO:0000256" key="2">
    <source>
        <dbReference type="ARBA" id="ARBA00022448"/>
    </source>
</evidence>
<dbReference type="InterPro" id="IPR003369">
    <property type="entry name" value="TatA/B/E"/>
</dbReference>
<evidence type="ECO:0000256" key="7">
    <source>
        <dbReference type="ARBA" id="ARBA00023010"/>
    </source>
</evidence>